<dbReference type="RefSeq" id="WP_091227668.1">
    <property type="nucleotide sequence ID" value="NZ_FNBG01000005.1"/>
</dbReference>
<feature type="domain" description="DinB-like" evidence="1">
    <location>
        <begin position="30"/>
        <end position="165"/>
    </location>
</feature>
<dbReference type="SUPFAM" id="SSF109854">
    <property type="entry name" value="DinB/YfiT-like putative metalloenzymes"/>
    <property type="match status" value="1"/>
</dbReference>
<name>A0A1G7HTW2_9BACL</name>
<dbReference type="Proteomes" id="UP000198972">
    <property type="component" value="Unassembled WGS sequence"/>
</dbReference>
<dbReference type="InterPro" id="IPR034660">
    <property type="entry name" value="DinB/YfiT-like"/>
</dbReference>
<evidence type="ECO:0000313" key="3">
    <source>
        <dbReference type="Proteomes" id="UP000198972"/>
    </source>
</evidence>
<dbReference type="Pfam" id="PF12867">
    <property type="entry name" value="DinB_2"/>
    <property type="match status" value="1"/>
</dbReference>
<proteinExistence type="predicted"/>
<dbReference type="STRING" id="670482.SAMN04488542_10536"/>
<dbReference type="OrthoDB" id="9793216at2"/>
<dbReference type="InterPro" id="IPR024775">
    <property type="entry name" value="DinB-like"/>
</dbReference>
<dbReference type="Gene3D" id="1.20.120.450">
    <property type="entry name" value="dinb family like domain"/>
    <property type="match status" value="1"/>
</dbReference>
<dbReference type="AlphaFoldDB" id="A0A1G7HTW2"/>
<accession>A0A1G7HTW2</accession>
<evidence type="ECO:0000313" key="2">
    <source>
        <dbReference type="EMBL" id="SDF03957.1"/>
    </source>
</evidence>
<protein>
    <submittedName>
        <fullName evidence="2">DinB superfamily protein</fullName>
    </submittedName>
</protein>
<organism evidence="2 3">
    <name type="scientific">Fontibacillus panacisegetis</name>
    <dbReference type="NCBI Taxonomy" id="670482"/>
    <lineage>
        <taxon>Bacteria</taxon>
        <taxon>Bacillati</taxon>
        <taxon>Bacillota</taxon>
        <taxon>Bacilli</taxon>
        <taxon>Bacillales</taxon>
        <taxon>Paenibacillaceae</taxon>
        <taxon>Fontibacillus</taxon>
    </lineage>
</organism>
<sequence length="172" mass="19274">MLARPLTGEFPDHFEGYINEVPEGSVLALLQAQIEEARASLGSLTEEQGSFRYAEGKWSLKEVLGHIADTERVMSYRLLRIARGDTTPLPGFEEELFVSHANFDNRTVQDLLDEFAVVRTSTISLVKHLTDEAWLRVGSYSGDNGSARGLVYIIAGHALHHFKIINERYIQA</sequence>
<keyword evidence="3" id="KW-1185">Reference proteome</keyword>
<evidence type="ECO:0000259" key="1">
    <source>
        <dbReference type="Pfam" id="PF12867"/>
    </source>
</evidence>
<gene>
    <name evidence="2" type="ORF">SAMN04488542_10536</name>
</gene>
<dbReference type="EMBL" id="FNBG01000005">
    <property type="protein sequence ID" value="SDF03957.1"/>
    <property type="molecule type" value="Genomic_DNA"/>
</dbReference>
<reference evidence="2 3" key="1">
    <citation type="submission" date="2016-10" db="EMBL/GenBank/DDBJ databases">
        <authorList>
            <person name="de Groot N.N."/>
        </authorList>
    </citation>
    <scope>NUCLEOTIDE SEQUENCE [LARGE SCALE GENOMIC DNA]</scope>
    <source>
        <strain evidence="2 3">DSM 28129</strain>
    </source>
</reference>